<evidence type="ECO:0000256" key="1">
    <source>
        <dbReference type="SAM" id="SignalP"/>
    </source>
</evidence>
<comment type="caution">
    <text evidence="2">The sequence shown here is derived from an EMBL/GenBank/DDBJ whole genome shotgun (WGS) entry which is preliminary data.</text>
</comment>
<dbReference type="EMBL" id="BRXX01000132">
    <property type="protein sequence ID" value="GMH92760.1"/>
    <property type="molecule type" value="Genomic_DNA"/>
</dbReference>
<accession>A0A9W7BRJ6</accession>
<feature type="chain" id="PRO_5040848898" evidence="1">
    <location>
        <begin position="23"/>
        <end position="157"/>
    </location>
</feature>
<proteinExistence type="predicted"/>
<dbReference type="Proteomes" id="UP001165160">
    <property type="component" value="Unassembled WGS sequence"/>
</dbReference>
<evidence type="ECO:0000313" key="3">
    <source>
        <dbReference type="Proteomes" id="UP001165160"/>
    </source>
</evidence>
<evidence type="ECO:0000313" key="2">
    <source>
        <dbReference type="EMBL" id="GMH92760.1"/>
    </source>
</evidence>
<name>A0A9W7BRJ6_9STRA</name>
<feature type="signal peptide" evidence="1">
    <location>
        <begin position="1"/>
        <end position="22"/>
    </location>
</feature>
<sequence length="157" mass="16204">MELTTFLVMALAVISTATCVSGFSSPLFSVPATRHQAQAKNLSQLGSTSSRPTVGGRRAFVAGFSGIAFVAASPLLAPTAQALDMDAFANSELASDKAKCNEKLDPKCVPKLTEDEALCKYGQSGEKRGEACRRVKAAGGALNTQKAGKSPGGAYAM</sequence>
<protein>
    <submittedName>
        <fullName evidence="2">Uncharacterized protein</fullName>
    </submittedName>
</protein>
<keyword evidence="3" id="KW-1185">Reference proteome</keyword>
<organism evidence="2 3">
    <name type="scientific">Triparma verrucosa</name>
    <dbReference type="NCBI Taxonomy" id="1606542"/>
    <lineage>
        <taxon>Eukaryota</taxon>
        <taxon>Sar</taxon>
        <taxon>Stramenopiles</taxon>
        <taxon>Ochrophyta</taxon>
        <taxon>Bolidophyceae</taxon>
        <taxon>Parmales</taxon>
        <taxon>Triparmaceae</taxon>
        <taxon>Triparma</taxon>
    </lineage>
</organism>
<keyword evidence="1" id="KW-0732">Signal</keyword>
<dbReference type="AlphaFoldDB" id="A0A9W7BRJ6"/>
<reference evidence="3" key="1">
    <citation type="journal article" date="2023" name="Commun. Biol.">
        <title>Genome analysis of Parmales, the sister group of diatoms, reveals the evolutionary specialization of diatoms from phago-mixotrophs to photoautotrophs.</title>
        <authorList>
            <person name="Ban H."/>
            <person name="Sato S."/>
            <person name="Yoshikawa S."/>
            <person name="Yamada K."/>
            <person name="Nakamura Y."/>
            <person name="Ichinomiya M."/>
            <person name="Sato N."/>
            <person name="Blanc-Mathieu R."/>
            <person name="Endo H."/>
            <person name="Kuwata A."/>
            <person name="Ogata H."/>
        </authorList>
    </citation>
    <scope>NUCLEOTIDE SEQUENCE [LARGE SCALE GENOMIC DNA]</scope>
    <source>
        <strain evidence="3">NIES 3699</strain>
    </source>
</reference>
<gene>
    <name evidence="2" type="ORF">TrVE_jg12073</name>
</gene>